<dbReference type="Pfam" id="PF01832">
    <property type="entry name" value="Glucosaminidase"/>
    <property type="match status" value="1"/>
</dbReference>
<dbReference type="NCBIfam" id="NF007681">
    <property type="entry name" value="PRK10356.1"/>
    <property type="match status" value="1"/>
</dbReference>
<dbReference type="PANTHER" id="PTHR40572:SF1">
    <property type="entry name" value="PROTEIN BAX"/>
    <property type="match status" value="1"/>
</dbReference>
<reference evidence="2 3" key="1">
    <citation type="submission" date="2018-06" db="EMBL/GenBank/DDBJ databases">
        <authorList>
            <consortium name="Pathogen Informatics"/>
            <person name="Doyle S."/>
        </authorList>
    </citation>
    <scope>NUCLEOTIDE SEQUENCE [LARGE SCALE GENOMIC DNA]</scope>
    <source>
        <strain evidence="2 3">NCTC5047</strain>
    </source>
</reference>
<evidence type="ECO:0000259" key="1">
    <source>
        <dbReference type="Pfam" id="PF01832"/>
    </source>
</evidence>
<accession>A0A377XGV4</accession>
<evidence type="ECO:0000313" key="3">
    <source>
        <dbReference type="Proteomes" id="UP000254340"/>
    </source>
</evidence>
<gene>
    <name evidence="2" type="ORF">NCTC5047_03464</name>
</gene>
<dbReference type="EMBL" id="UGLH01000006">
    <property type="protein sequence ID" value="STT82497.1"/>
    <property type="molecule type" value="Genomic_DNA"/>
</dbReference>
<dbReference type="PANTHER" id="PTHR40572">
    <property type="entry name" value="PROTEIN BAX"/>
    <property type="match status" value="1"/>
</dbReference>
<dbReference type="InterPro" id="IPR002901">
    <property type="entry name" value="MGlyc_endo_b_GlcNAc-like_dom"/>
</dbReference>
<protein>
    <submittedName>
        <fullName evidence="2">Mannosyl-glycoprotein endo-beta-N-acetylglucosamidase</fullName>
    </submittedName>
</protein>
<evidence type="ECO:0000313" key="2">
    <source>
        <dbReference type="EMBL" id="STT82497.1"/>
    </source>
</evidence>
<dbReference type="Gene3D" id="1.10.530.10">
    <property type="match status" value="1"/>
</dbReference>
<feature type="domain" description="Mannosyl-glycoprotein endo-beta-N-acetylglucosamidase-like" evidence="1">
    <location>
        <begin position="57"/>
        <end position="98"/>
    </location>
</feature>
<proteinExistence type="predicted"/>
<dbReference type="AlphaFoldDB" id="A0A377XGV4"/>
<name>A0A377XGV4_KLEPN</name>
<dbReference type="GO" id="GO:0004040">
    <property type="term" value="F:amidase activity"/>
    <property type="evidence" value="ECO:0007669"/>
    <property type="project" value="InterPro"/>
</dbReference>
<dbReference type="InterPro" id="IPR053195">
    <property type="entry name" value="Bax-like"/>
</dbReference>
<dbReference type="Proteomes" id="UP000254340">
    <property type="component" value="Unassembled WGS sequence"/>
</dbReference>
<organism evidence="2 3">
    <name type="scientific">Klebsiella pneumoniae</name>
    <dbReference type="NCBI Taxonomy" id="573"/>
    <lineage>
        <taxon>Bacteria</taxon>
        <taxon>Pseudomonadati</taxon>
        <taxon>Pseudomonadota</taxon>
        <taxon>Gammaproteobacteria</taxon>
        <taxon>Enterobacterales</taxon>
        <taxon>Enterobacteriaceae</taxon>
        <taxon>Klebsiella/Raoultella group</taxon>
        <taxon>Klebsiella</taxon>
        <taxon>Klebsiella pneumoniae complex</taxon>
    </lineage>
</organism>
<sequence>MPYITKQNQAITADRNWLISKQYDARWSPTEKARLKDIASRYKVKWSGNTRHVPWNALLERVDIIPNSMVATMAAAESGWGTSRLARENNNLFGMKCGARSLPRRDERLLAVLSR</sequence>